<protein>
    <recommendedName>
        <fullName evidence="1">AP-5 complex subunit beta-1 beta-barrel domain-containing protein</fullName>
    </recommendedName>
</protein>
<dbReference type="Proteomes" id="UP001164746">
    <property type="component" value="Chromosome 3"/>
</dbReference>
<dbReference type="InterPro" id="IPR048980">
    <property type="entry name" value="AP5B1_barrel"/>
</dbReference>
<sequence length="152" mass="17170">MVASSPYQLVHAVSVSIENSTNFKVIPKVHVACLPKDGVKDIAVQLTPNLPLPQTFQCSVDFFDDSKQTFTCSLPPVGLEFSHMMMPLPWQPTNSDNMDTFFSLLWDWVLQKEGKERKGIQSVKLFDVSAEDFQHINNSHLKRFAIGSNQEN</sequence>
<organism evidence="2 3">
    <name type="scientific">Mya arenaria</name>
    <name type="common">Soft-shell clam</name>
    <dbReference type="NCBI Taxonomy" id="6604"/>
    <lineage>
        <taxon>Eukaryota</taxon>
        <taxon>Metazoa</taxon>
        <taxon>Spiralia</taxon>
        <taxon>Lophotrochozoa</taxon>
        <taxon>Mollusca</taxon>
        <taxon>Bivalvia</taxon>
        <taxon>Autobranchia</taxon>
        <taxon>Heteroconchia</taxon>
        <taxon>Euheterodonta</taxon>
        <taxon>Imparidentia</taxon>
        <taxon>Neoheterodontei</taxon>
        <taxon>Myida</taxon>
        <taxon>Myoidea</taxon>
        <taxon>Myidae</taxon>
        <taxon>Mya</taxon>
    </lineage>
</organism>
<dbReference type="EMBL" id="CP111014">
    <property type="protein sequence ID" value="WAQ98040.1"/>
    <property type="molecule type" value="Genomic_DNA"/>
</dbReference>
<keyword evidence="3" id="KW-1185">Reference proteome</keyword>
<proteinExistence type="predicted"/>
<evidence type="ECO:0000313" key="3">
    <source>
        <dbReference type="Proteomes" id="UP001164746"/>
    </source>
</evidence>
<gene>
    <name evidence="2" type="ORF">MAR_022413</name>
</gene>
<feature type="domain" description="AP-5 complex subunit beta-1 beta-barrel" evidence="1">
    <location>
        <begin position="20"/>
        <end position="77"/>
    </location>
</feature>
<dbReference type="PANTHER" id="PTHR34033">
    <property type="entry name" value="AP-5 COMPLEX SUBUNIT BETA-1"/>
    <property type="match status" value="1"/>
</dbReference>
<dbReference type="Pfam" id="PF21589">
    <property type="entry name" value="AP5B1_barrel"/>
    <property type="match status" value="1"/>
</dbReference>
<name>A0ABY7DMX6_MYAAR</name>
<dbReference type="InterPro" id="IPR038741">
    <property type="entry name" value="AP5B1"/>
</dbReference>
<evidence type="ECO:0000259" key="1">
    <source>
        <dbReference type="Pfam" id="PF21589"/>
    </source>
</evidence>
<evidence type="ECO:0000313" key="2">
    <source>
        <dbReference type="EMBL" id="WAQ98040.1"/>
    </source>
</evidence>
<accession>A0ABY7DMX6</accession>
<dbReference type="PANTHER" id="PTHR34033:SF1">
    <property type="entry name" value="AP-5 COMPLEX SUBUNIT BETA-1"/>
    <property type="match status" value="1"/>
</dbReference>
<reference evidence="2" key="1">
    <citation type="submission" date="2022-11" db="EMBL/GenBank/DDBJ databases">
        <title>Centuries of genome instability and evolution in soft-shell clam transmissible cancer (bioRxiv).</title>
        <authorList>
            <person name="Hart S.F.M."/>
            <person name="Yonemitsu M.A."/>
            <person name="Giersch R.M."/>
            <person name="Beal B.F."/>
            <person name="Arriagada G."/>
            <person name="Davis B.W."/>
            <person name="Ostrander E.A."/>
            <person name="Goff S.P."/>
            <person name="Metzger M.J."/>
        </authorList>
    </citation>
    <scope>NUCLEOTIDE SEQUENCE</scope>
    <source>
        <strain evidence="2">MELC-2E11</strain>
        <tissue evidence="2">Siphon/mantle</tissue>
    </source>
</reference>